<sequence>MEAFVRQEEENGLITFRLASWQQRDPKLSAGFSSRLGGVSRGRWDSLNCALHVEDDPEHVLVNRHRLAAAAGFDFAAWTCAEQVHGKRVAVVGTADRGRGRSSRDTAIPEADALITDEPGIMLVTFYADCVPIYYYDPVVRAAGLAHAGWRGTAQRIAGETVQAMRASYGSKPENLYAAIGPSIGPCCYEVDERVIGAMEAAGLTAGWTAQDSGRYMLNLQELNRQILIQEGILPDNIEISTRCTSCHAADFFSHRRDGPTGRMASWIGWKR</sequence>
<dbReference type="PANTHER" id="PTHR30616">
    <property type="entry name" value="UNCHARACTERIZED PROTEIN YFIH"/>
    <property type="match status" value="1"/>
</dbReference>
<evidence type="ECO:0000313" key="13">
    <source>
        <dbReference type="EMBL" id="GFR37481.1"/>
    </source>
</evidence>
<dbReference type="GO" id="GO:0016787">
    <property type="term" value="F:hydrolase activity"/>
    <property type="evidence" value="ECO:0007669"/>
    <property type="project" value="UniProtKB-KW"/>
</dbReference>
<reference evidence="13" key="2">
    <citation type="journal article" date="2021" name="Data Brief">
        <title>Draft genome sequence data of the facultative, thermophilic, xylanolytic bacterium Paenibacillus sp. strain DA-C8.</title>
        <authorList>
            <person name="Chhe C."/>
            <person name="Uke A."/>
            <person name="Baramee S."/>
            <person name="Ungkulpasvich U."/>
            <person name="Tachaapaikoon C."/>
            <person name="Pason P."/>
            <person name="Waeonukul R."/>
            <person name="Ratanakhanokchai K."/>
            <person name="Kosugi A."/>
        </authorList>
    </citation>
    <scope>NUCLEOTIDE SEQUENCE</scope>
    <source>
        <strain evidence="13">DA-C8</strain>
    </source>
</reference>
<dbReference type="SUPFAM" id="SSF64438">
    <property type="entry name" value="CNF1/YfiH-like putative cysteine hydrolases"/>
    <property type="match status" value="1"/>
</dbReference>
<keyword evidence="7" id="KW-0378">Hydrolase</keyword>
<keyword evidence="8" id="KW-0862">Zinc</keyword>
<evidence type="ECO:0000256" key="11">
    <source>
        <dbReference type="ARBA" id="ARBA00049893"/>
    </source>
</evidence>
<keyword evidence="14" id="KW-1185">Reference proteome</keyword>
<comment type="catalytic activity">
    <reaction evidence="10">
        <text>adenosine + phosphate = alpha-D-ribose 1-phosphate + adenine</text>
        <dbReference type="Rhea" id="RHEA:27642"/>
        <dbReference type="ChEBI" id="CHEBI:16335"/>
        <dbReference type="ChEBI" id="CHEBI:16708"/>
        <dbReference type="ChEBI" id="CHEBI:43474"/>
        <dbReference type="ChEBI" id="CHEBI:57720"/>
        <dbReference type="EC" id="2.4.2.1"/>
    </reaction>
    <physiologicalReaction direction="left-to-right" evidence="10">
        <dbReference type="Rhea" id="RHEA:27643"/>
    </physiologicalReaction>
</comment>
<comment type="catalytic activity">
    <reaction evidence="1">
        <text>inosine + phosphate = alpha-D-ribose 1-phosphate + hypoxanthine</text>
        <dbReference type="Rhea" id="RHEA:27646"/>
        <dbReference type="ChEBI" id="CHEBI:17368"/>
        <dbReference type="ChEBI" id="CHEBI:17596"/>
        <dbReference type="ChEBI" id="CHEBI:43474"/>
        <dbReference type="ChEBI" id="CHEBI:57720"/>
        <dbReference type="EC" id="2.4.2.1"/>
    </reaction>
    <physiologicalReaction direction="left-to-right" evidence="1">
        <dbReference type="Rhea" id="RHEA:27647"/>
    </physiologicalReaction>
</comment>
<keyword evidence="5" id="KW-0808">Transferase</keyword>
<comment type="similarity">
    <text evidence="4 12">Belongs to the purine nucleoside phosphorylase YfiH/LACC1 family.</text>
</comment>
<dbReference type="NCBIfam" id="TIGR00726">
    <property type="entry name" value="peptidoglycan editing factor PgeF"/>
    <property type="match status" value="1"/>
</dbReference>
<name>A0A916QB35_9BACL</name>
<protein>
    <recommendedName>
        <fullName evidence="12">Purine nucleoside phosphorylase</fullName>
    </recommendedName>
</protein>
<proteinExistence type="inferred from homology"/>
<dbReference type="RefSeq" id="WP_200965758.1">
    <property type="nucleotide sequence ID" value="NZ_BMAQ01000005.1"/>
</dbReference>
<evidence type="ECO:0000256" key="10">
    <source>
        <dbReference type="ARBA" id="ARBA00048968"/>
    </source>
</evidence>
<accession>A0A916QB35</accession>
<evidence type="ECO:0000256" key="2">
    <source>
        <dbReference type="ARBA" id="ARBA00001947"/>
    </source>
</evidence>
<dbReference type="CDD" id="cd16833">
    <property type="entry name" value="YfiH"/>
    <property type="match status" value="1"/>
</dbReference>
<dbReference type="Gene3D" id="3.60.140.10">
    <property type="entry name" value="CNF1/YfiH-like putative cysteine hydrolases"/>
    <property type="match status" value="1"/>
</dbReference>
<dbReference type="AlphaFoldDB" id="A0A916QB35"/>
<comment type="function">
    <text evidence="3">Purine nucleoside enzyme that catalyzes the phosphorolysis of adenosine and inosine nucleosides, yielding D-ribose 1-phosphate and the respective free bases, adenine and hypoxanthine. Also catalyzes the phosphorolysis of S-methyl-5'-thioadenosine into adenine and S-methyl-5-thio-alpha-D-ribose 1-phosphate. Also has adenosine deaminase activity.</text>
</comment>
<dbReference type="InterPro" id="IPR038371">
    <property type="entry name" value="Cu_polyphenol_OxRdtase_sf"/>
</dbReference>
<dbReference type="Proteomes" id="UP000654993">
    <property type="component" value="Unassembled WGS sequence"/>
</dbReference>
<reference evidence="13" key="1">
    <citation type="submission" date="2020-08" db="EMBL/GenBank/DDBJ databases">
        <authorList>
            <person name="Uke A."/>
            <person name="Chhe C."/>
            <person name="Baramee S."/>
            <person name="Kosugi A."/>
        </authorList>
    </citation>
    <scope>NUCLEOTIDE SEQUENCE</scope>
    <source>
        <strain evidence="13">DA-C8</strain>
    </source>
</reference>
<evidence type="ECO:0000313" key="14">
    <source>
        <dbReference type="Proteomes" id="UP000654993"/>
    </source>
</evidence>
<dbReference type="GO" id="GO:0005507">
    <property type="term" value="F:copper ion binding"/>
    <property type="evidence" value="ECO:0007669"/>
    <property type="project" value="TreeGrafter"/>
</dbReference>
<evidence type="ECO:0000256" key="5">
    <source>
        <dbReference type="ARBA" id="ARBA00022679"/>
    </source>
</evidence>
<dbReference type="InterPro" id="IPR011324">
    <property type="entry name" value="Cytotoxic_necrot_fac-like_cat"/>
</dbReference>
<comment type="cofactor">
    <cofactor evidence="2">
        <name>Zn(2+)</name>
        <dbReference type="ChEBI" id="CHEBI:29105"/>
    </cofactor>
</comment>
<evidence type="ECO:0000256" key="7">
    <source>
        <dbReference type="ARBA" id="ARBA00022801"/>
    </source>
</evidence>
<evidence type="ECO:0000256" key="6">
    <source>
        <dbReference type="ARBA" id="ARBA00022723"/>
    </source>
</evidence>
<evidence type="ECO:0000256" key="9">
    <source>
        <dbReference type="ARBA" id="ARBA00047989"/>
    </source>
</evidence>
<evidence type="ECO:0000256" key="3">
    <source>
        <dbReference type="ARBA" id="ARBA00003215"/>
    </source>
</evidence>
<gene>
    <name evidence="13" type="ORF">PRECH8_07770</name>
</gene>
<dbReference type="GO" id="GO:0017061">
    <property type="term" value="F:S-methyl-5-thioadenosine phosphorylase activity"/>
    <property type="evidence" value="ECO:0007669"/>
    <property type="project" value="UniProtKB-EC"/>
</dbReference>
<comment type="caution">
    <text evidence="13">The sequence shown here is derived from an EMBL/GenBank/DDBJ whole genome shotgun (WGS) entry which is preliminary data.</text>
</comment>
<keyword evidence="6" id="KW-0479">Metal-binding</keyword>
<dbReference type="PANTHER" id="PTHR30616:SF2">
    <property type="entry name" value="PURINE NUCLEOSIDE PHOSPHORYLASE LACC1"/>
    <property type="match status" value="1"/>
</dbReference>
<comment type="catalytic activity">
    <reaction evidence="11">
        <text>S-methyl-5'-thioadenosine + phosphate = 5-(methylsulfanyl)-alpha-D-ribose 1-phosphate + adenine</text>
        <dbReference type="Rhea" id="RHEA:11852"/>
        <dbReference type="ChEBI" id="CHEBI:16708"/>
        <dbReference type="ChEBI" id="CHEBI:17509"/>
        <dbReference type="ChEBI" id="CHEBI:43474"/>
        <dbReference type="ChEBI" id="CHEBI:58533"/>
        <dbReference type="EC" id="2.4.2.28"/>
    </reaction>
    <physiologicalReaction direction="left-to-right" evidence="11">
        <dbReference type="Rhea" id="RHEA:11853"/>
    </physiologicalReaction>
</comment>
<evidence type="ECO:0000256" key="4">
    <source>
        <dbReference type="ARBA" id="ARBA00007353"/>
    </source>
</evidence>
<evidence type="ECO:0000256" key="1">
    <source>
        <dbReference type="ARBA" id="ARBA00000553"/>
    </source>
</evidence>
<organism evidence="13 14">
    <name type="scientific">Insulibacter thermoxylanivorax</name>
    <dbReference type="NCBI Taxonomy" id="2749268"/>
    <lineage>
        <taxon>Bacteria</taxon>
        <taxon>Bacillati</taxon>
        <taxon>Bacillota</taxon>
        <taxon>Bacilli</taxon>
        <taxon>Bacillales</taxon>
        <taxon>Paenibacillaceae</taxon>
        <taxon>Insulibacter</taxon>
    </lineage>
</organism>
<dbReference type="InterPro" id="IPR003730">
    <property type="entry name" value="Cu_polyphenol_OxRdtase"/>
</dbReference>
<comment type="catalytic activity">
    <reaction evidence="9">
        <text>adenosine + H2O + H(+) = inosine + NH4(+)</text>
        <dbReference type="Rhea" id="RHEA:24408"/>
        <dbReference type="ChEBI" id="CHEBI:15377"/>
        <dbReference type="ChEBI" id="CHEBI:15378"/>
        <dbReference type="ChEBI" id="CHEBI:16335"/>
        <dbReference type="ChEBI" id="CHEBI:17596"/>
        <dbReference type="ChEBI" id="CHEBI:28938"/>
        <dbReference type="EC" id="3.5.4.4"/>
    </reaction>
    <physiologicalReaction direction="left-to-right" evidence="9">
        <dbReference type="Rhea" id="RHEA:24409"/>
    </physiologicalReaction>
</comment>
<dbReference type="EMBL" id="BMAQ01000005">
    <property type="protein sequence ID" value="GFR37481.1"/>
    <property type="molecule type" value="Genomic_DNA"/>
</dbReference>
<dbReference type="Pfam" id="PF02578">
    <property type="entry name" value="Cu-oxidase_4"/>
    <property type="match status" value="1"/>
</dbReference>
<evidence type="ECO:0000256" key="8">
    <source>
        <dbReference type="ARBA" id="ARBA00022833"/>
    </source>
</evidence>
<evidence type="ECO:0000256" key="12">
    <source>
        <dbReference type="RuleBase" id="RU361274"/>
    </source>
</evidence>